<comment type="function">
    <text evidence="13">Transfers and isomerizes the ribose moiety from AdoMet to the 7-aminomethyl group of 7-deazaguanine (preQ1-tRNA) to give epoxyqueuosine (oQ-tRNA).</text>
</comment>
<dbReference type="EMBL" id="AP021874">
    <property type="protein sequence ID" value="BBO69626.1"/>
    <property type="molecule type" value="Genomic_DNA"/>
</dbReference>
<comment type="similarity">
    <text evidence="9 13">Belongs to the QueA family.</text>
</comment>
<evidence type="ECO:0000256" key="11">
    <source>
        <dbReference type="ARBA" id="ARBA00069325"/>
    </source>
</evidence>
<dbReference type="Gene3D" id="3.40.1780.10">
    <property type="entry name" value="QueA-like"/>
    <property type="match status" value="1"/>
</dbReference>
<dbReference type="NCBIfam" id="TIGR00113">
    <property type="entry name" value="queA"/>
    <property type="match status" value="1"/>
</dbReference>
<dbReference type="AlphaFoldDB" id="A0A5K7YK95"/>
<evidence type="ECO:0000256" key="7">
    <source>
        <dbReference type="ARBA" id="ARBA00022785"/>
    </source>
</evidence>
<dbReference type="NCBIfam" id="NF001140">
    <property type="entry name" value="PRK00147.1"/>
    <property type="match status" value="1"/>
</dbReference>
<dbReference type="InterPro" id="IPR003699">
    <property type="entry name" value="QueA"/>
</dbReference>
<comment type="pathway">
    <text evidence="2 13">tRNA modification; tRNA-queuosine biosynthesis.</text>
</comment>
<evidence type="ECO:0000313" key="15">
    <source>
        <dbReference type="Proteomes" id="UP000427906"/>
    </source>
</evidence>
<keyword evidence="14" id="KW-0413">Isomerase</keyword>
<dbReference type="SUPFAM" id="SSF111337">
    <property type="entry name" value="QueA-like"/>
    <property type="match status" value="1"/>
</dbReference>
<sequence>MYTLDDYHYHLPEALIAQTPATARDGSRLLHLKRNDGSVLHRQFNQIADLLHPSDVLIVNDTRVVPGRLYGRKKTGGKVELLILDYGEAEDRGQDDRTRVYRCLIKASKQSPPGTRIFFDEGLTAEVLAFSDGIYSVRFSSPAPFDDLLHRIGRMPLPPYIKRDDKGPDETDRMRYQTVYAREQGAIAAPTAGLHFTDDILACIREKGVTVTAVTLHVGYGTFVPVRVDDIREHRMHEEWFSISDATARIVNQAKAAGRRVVAVGTTSVRSLEYAARSDGRVAAGSGRCDLFIYPGYTFKIVDAMITNFHLPRSTLLMLVSAFAGRETMLEAYHTAVAEKYRFFSYGDAMLIE</sequence>
<dbReference type="EC" id="2.4.99.17" evidence="10 13"/>
<evidence type="ECO:0000256" key="12">
    <source>
        <dbReference type="ARBA" id="ARBA00076160"/>
    </source>
</evidence>
<dbReference type="GO" id="GO:0005737">
    <property type="term" value="C:cytoplasm"/>
    <property type="evidence" value="ECO:0007669"/>
    <property type="project" value="UniProtKB-SubCell"/>
</dbReference>
<dbReference type="KEGG" id="dalk:DSCA_35560"/>
<evidence type="ECO:0000256" key="13">
    <source>
        <dbReference type="HAMAP-Rule" id="MF_00113"/>
    </source>
</evidence>
<evidence type="ECO:0000256" key="6">
    <source>
        <dbReference type="ARBA" id="ARBA00022691"/>
    </source>
</evidence>
<evidence type="ECO:0000256" key="1">
    <source>
        <dbReference type="ARBA" id="ARBA00004496"/>
    </source>
</evidence>
<keyword evidence="7 13" id="KW-0671">Queuosine biosynthesis</keyword>
<dbReference type="PANTHER" id="PTHR30307:SF0">
    <property type="entry name" value="S-ADENOSYLMETHIONINE:TRNA RIBOSYLTRANSFERASE-ISOMERASE"/>
    <property type="match status" value="1"/>
</dbReference>
<dbReference type="OrthoDB" id="9805933at2"/>
<dbReference type="Pfam" id="PF02547">
    <property type="entry name" value="Queuosine_synth"/>
    <property type="match status" value="1"/>
</dbReference>
<name>A0A5K7YK95_9BACT</name>
<keyword evidence="4 13" id="KW-0963">Cytoplasm</keyword>
<evidence type="ECO:0000256" key="3">
    <source>
        <dbReference type="ARBA" id="ARBA00011245"/>
    </source>
</evidence>
<dbReference type="HAMAP" id="MF_00113">
    <property type="entry name" value="QueA"/>
    <property type="match status" value="1"/>
</dbReference>
<keyword evidence="5 13" id="KW-0808">Transferase</keyword>
<evidence type="ECO:0000256" key="5">
    <source>
        <dbReference type="ARBA" id="ARBA00022679"/>
    </source>
</evidence>
<dbReference type="InterPro" id="IPR036100">
    <property type="entry name" value="QueA_sf"/>
</dbReference>
<protein>
    <recommendedName>
        <fullName evidence="11 13">S-adenosylmethionine:tRNA ribosyltransferase-isomerase</fullName>
        <ecNumber evidence="10 13">2.4.99.17</ecNumber>
    </recommendedName>
    <alternativeName>
        <fullName evidence="12 13">Queuosine biosynthesis protein QueA</fullName>
    </alternativeName>
</protein>
<comment type="subunit">
    <text evidence="3 13">Monomer.</text>
</comment>
<accession>A0A5K7YK95</accession>
<dbReference type="PANTHER" id="PTHR30307">
    <property type="entry name" value="S-ADENOSYLMETHIONINE:TRNA RIBOSYLTRANSFERASE-ISOMERASE"/>
    <property type="match status" value="1"/>
</dbReference>
<evidence type="ECO:0000256" key="2">
    <source>
        <dbReference type="ARBA" id="ARBA00004691"/>
    </source>
</evidence>
<dbReference type="RefSeq" id="WP_155317645.1">
    <property type="nucleotide sequence ID" value="NZ_AP021874.1"/>
</dbReference>
<dbReference type="Proteomes" id="UP000427906">
    <property type="component" value="Chromosome"/>
</dbReference>
<evidence type="ECO:0000256" key="8">
    <source>
        <dbReference type="ARBA" id="ARBA00052751"/>
    </source>
</evidence>
<gene>
    <name evidence="13 14" type="primary">queA</name>
    <name evidence="14" type="ORF">DSCA_35560</name>
</gene>
<keyword evidence="15" id="KW-1185">Reference proteome</keyword>
<evidence type="ECO:0000313" key="14">
    <source>
        <dbReference type="EMBL" id="BBO69626.1"/>
    </source>
</evidence>
<dbReference type="GO" id="GO:0008616">
    <property type="term" value="P:tRNA queuosine(34) biosynthetic process"/>
    <property type="evidence" value="ECO:0007669"/>
    <property type="project" value="UniProtKB-UniRule"/>
</dbReference>
<evidence type="ECO:0000256" key="10">
    <source>
        <dbReference type="ARBA" id="ARBA00066503"/>
    </source>
</evidence>
<dbReference type="FunFam" id="3.40.1780.10:FF:000001">
    <property type="entry name" value="S-adenosylmethionine:tRNA ribosyltransferase-isomerase"/>
    <property type="match status" value="1"/>
</dbReference>
<evidence type="ECO:0000256" key="4">
    <source>
        <dbReference type="ARBA" id="ARBA00022490"/>
    </source>
</evidence>
<dbReference type="InterPro" id="IPR042118">
    <property type="entry name" value="QueA_dom1"/>
</dbReference>
<proteinExistence type="inferred from homology"/>
<dbReference type="Gene3D" id="2.40.10.240">
    <property type="entry name" value="QueA-like"/>
    <property type="match status" value="1"/>
</dbReference>
<comment type="subcellular location">
    <subcellularLocation>
        <location evidence="1 13">Cytoplasm</location>
    </subcellularLocation>
</comment>
<dbReference type="UniPathway" id="UPA00392"/>
<reference evidence="14 15" key="1">
    <citation type="submission" date="2019-11" db="EMBL/GenBank/DDBJ databases">
        <title>Comparative genomics of hydrocarbon-degrading Desulfosarcina strains.</title>
        <authorList>
            <person name="Watanabe M."/>
            <person name="Kojima H."/>
            <person name="Fukui M."/>
        </authorList>
    </citation>
    <scope>NUCLEOTIDE SEQUENCE [LARGE SCALE GENOMIC DNA]</scope>
    <source>
        <strain evidence="14 15">PL12</strain>
    </source>
</reference>
<evidence type="ECO:0000256" key="9">
    <source>
        <dbReference type="ARBA" id="ARBA00061210"/>
    </source>
</evidence>
<keyword evidence="6 13" id="KW-0949">S-adenosyl-L-methionine</keyword>
<dbReference type="GO" id="GO:0051075">
    <property type="term" value="F:S-adenosylmethionine:tRNA ribosyltransferase-isomerase activity"/>
    <property type="evidence" value="ECO:0007669"/>
    <property type="project" value="UniProtKB-EC"/>
</dbReference>
<comment type="catalytic activity">
    <reaction evidence="8 13">
        <text>7-aminomethyl-7-carbaguanosine(34) in tRNA + S-adenosyl-L-methionine = epoxyqueuosine(34) in tRNA + adenine + L-methionine + 2 H(+)</text>
        <dbReference type="Rhea" id="RHEA:32155"/>
        <dbReference type="Rhea" id="RHEA-COMP:10342"/>
        <dbReference type="Rhea" id="RHEA-COMP:18582"/>
        <dbReference type="ChEBI" id="CHEBI:15378"/>
        <dbReference type="ChEBI" id="CHEBI:16708"/>
        <dbReference type="ChEBI" id="CHEBI:57844"/>
        <dbReference type="ChEBI" id="CHEBI:59789"/>
        <dbReference type="ChEBI" id="CHEBI:82833"/>
        <dbReference type="ChEBI" id="CHEBI:194443"/>
        <dbReference type="EC" id="2.4.99.17"/>
    </reaction>
</comment>
<dbReference type="InterPro" id="IPR042119">
    <property type="entry name" value="QueA_dom2"/>
</dbReference>
<organism evidence="14 15">
    <name type="scientific">Desulfosarcina alkanivorans</name>
    <dbReference type="NCBI Taxonomy" id="571177"/>
    <lineage>
        <taxon>Bacteria</taxon>
        <taxon>Pseudomonadati</taxon>
        <taxon>Thermodesulfobacteriota</taxon>
        <taxon>Desulfobacteria</taxon>
        <taxon>Desulfobacterales</taxon>
        <taxon>Desulfosarcinaceae</taxon>
        <taxon>Desulfosarcina</taxon>
    </lineage>
</organism>